<evidence type="ECO:0000313" key="4">
    <source>
        <dbReference type="Proteomes" id="UP000199013"/>
    </source>
</evidence>
<keyword evidence="1" id="KW-1133">Transmembrane helix</keyword>
<evidence type="ECO:0000259" key="2">
    <source>
        <dbReference type="Pfam" id="PF01609"/>
    </source>
</evidence>
<dbReference type="GO" id="GO:0004803">
    <property type="term" value="F:transposase activity"/>
    <property type="evidence" value="ECO:0007669"/>
    <property type="project" value="InterPro"/>
</dbReference>
<gene>
    <name evidence="3" type="ORF">FDG2_3286</name>
</gene>
<name>A0A1C3NZA3_9ACTN</name>
<reference evidence="4" key="1">
    <citation type="submission" date="2016-02" db="EMBL/GenBank/DDBJ databases">
        <authorList>
            <person name="Wibberg D."/>
        </authorList>
    </citation>
    <scope>NUCLEOTIDE SEQUENCE [LARGE SCALE GENOMIC DNA]</scope>
</reference>
<evidence type="ECO:0000256" key="1">
    <source>
        <dbReference type="SAM" id="Phobius"/>
    </source>
</evidence>
<dbReference type="Pfam" id="PF01609">
    <property type="entry name" value="DDE_Tnp_1"/>
    <property type="match status" value="1"/>
</dbReference>
<keyword evidence="1" id="KW-0812">Transmembrane</keyword>
<keyword evidence="1" id="KW-0472">Membrane</keyword>
<keyword evidence="4" id="KW-1185">Reference proteome</keyword>
<protein>
    <submittedName>
        <fullName evidence="3">Transposase, IS4</fullName>
    </submittedName>
</protein>
<dbReference type="PANTHER" id="PTHR30007:SF0">
    <property type="entry name" value="TRANSPOSASE"/>
    <property type="match status" value="1"/>
</dbReference>
<sequence>MREGRDVEPTAGIIDSQSVQGADTVAAASRGFDMGKKVNGRKRFVVVDTLGLLLAVLVVPASTHDTAGGRQVLLDNYFAGRRLQLVFGDGMFAGTIVDWTARLLGLRVQAVRRTAGQKGFEVLPRRWVVERTLSWITAHRRHARDYERRPDHAEALIRWAMIGVMARRIDRRAPAHRPAPRPLQRII</sequence>
<proteinExistence type="predicted"/>
<feature type="transmembrane region" description="Helical" evidence="1">
    <location>
        <begin position="44"/>
        <end position="63"/>
    </location>
</feature>
<feature type="domain" description="Transposase IS4-like" evidence="2">
    <location>
        <begin position="9"/>
        <end position="161"/>
    </location>
</feature>
<dbReference type="PANTHER" id="PTHR30007">
    <property type="entry name" value="PHP DOMAIN PROTEIN"/>
    <property type="match status" value="1"/>
</dbReference>
<organism evidence="3 4">
    <name type="scientific">Candidatus Protofrankia californiensis</name>
    <dbReference type="NCBI Taxonomy" id="1839754"/>
    <lineage>
        <taxon>Bacteria</taxon>
        <taxon>Bacillati</taxon>
        <taxon>Actinomycetota</taxon>
        <taxon>Actinomycetes</taxon>
        <taxon>Frankiales</taxon>
        <taxon>Frankiaceae</taxon>
        <taxon>Protofrankia</taxon>
    </lineage>
</organism>
<dbReference type="EMBL" id="FLUV01001385">
    <property type="protein sequence ID" value="SBW22899.1"/>
    <property type="molecule type" value="Genomic_DNA"/>
</dbReference>
<dbReference type="GO" id="GO:0006313">
    <property type="term" value="P:DNA transposition"/>
    <property type="evidence" value="ECO:0007669"/>
    <property type="project" value="InterPro"/>
</dbReference>
<dbReference type="AlphaFoldDB" id="A0A1C3NZA3"/>
<dbReference type="InterPro" id="IPR002559">
    <property type="entry name" value="Transposase_11"/>
</dbReference>
<dbReference type="Proteomes" id="UP000199013">
    <property type="component" value="Unassembled WGS sequence"/>
</dbReference>
<feature type="transmembrane region" description="Helical" evidence="1">
    <location>
        <begin position="83"/>
        <end position="104"/>
    </location>
</feature>
<accession>A0A1C3NZA3</accession>
<evidence type="ECO:0000313" key="3">
    <source>
        <dbReference type="EMBL" id="SBW22899.1"/>
    </source>
</evidence>
<dbReference type="GO" id="GO:0003677">
    <property type="term" value="F:DNA binding"/>
    <property type="evidence" value="ECO:0007669"/>
    <property type="project" value="InterPro"/>
</dbReference>